<accession>A0AAF0IBF8</accession>
<dbReference type="AlphaFoldDB" id="A0AAF0IBF8"/>
<dbReference type="EMBL" id="CP091871">
    <property type="protein sequence ID" value="WEU40331.1"/>
    <property type="molecule type" value="Genomic_DNA"/>
</dbReference>
<name>A0AAF0IBF8_ODILC</name>
<reference evidence="1" key="2">
    <citation type="journal article" date="2022" name="Nat. Microbiol.">
        <title>A closed Candidatus Odinarchaeum chromosome exposes Asgard archaeal viruses.</title>
        <authorList>
            <person name="Tamarit D."/>
            <person name="Caceres E.F."/>
            <person name="Krupovic M."/>
            <person name="Nijland R."/>
            <person name="Eme L."/>
            <person name="Robinson N.P."/>
            <person name="Ettema T.J.G."/>
        </authorList>
    </citation>
    <scope>NUCLEOTIDE SEQUENCE</scope>
    <source>
        <strain evidence="1">LCB_4</strain>
    </source>
</reference>
<evidence type="ECO:0000313" key="2">
    <source>
        <dbReference type="Proteomes" id="UP000186851"/>
    </source>
</evidence>
<proteinExistence type="predicted"/>
<protein>
    <submittedName>
        <fullName evidence="1">Uncharacterized protein</fullName>
    </submittedName>
</protein>
<sequence>MPLFKDVEKVKLFVKKVLDLAAELKIPILDEKTVSDLKVNPGAVAWVIEMKVEPEDETPIKAFLALAQYFRSIIIKRGDVFYIPHGSESYKLECAG</sequence>
<dbReference type="KEGG" id="oyw:OdinLCB4_007650"/>
<evidence type="ECO:0000313" key="1">
    <source>
        <dbReference type="EMBL" id="WEU40331.1"/>
    </source>
</evidence>
<organism evidence="1 2">
    <name type="scientific">Odinarchaeota yellowstonii (strain LCB_4)</name>
    <dbReference type="NCBI Taxonomy" id="1841599"/>
    <lineage>
        <taxon>Archaea</taxon>
        <taxon>Promethearchaeati</taxon>
        <taxon>Candidatus Odinarchaeota</taxon>
        <taxon>Candidatus Odinarchaeia</taxon>
        <taxon>Candidatus Odinarchaeales</taxon>
        <taxon>Candidatus Odinarchaeaceae</taxon>
        <taxon>Candidatus Odinarchaeum</taxon>
    </lineage>
</organism>
<gene>
    <name evidence="1" type="ORF">OdinLCB4_007650</name>
</gene>
<dbReference type="Proteomes" id="UP000186851">
    <property type="component" value="Chromosome"/>
</dbReference>
<reference evidence="1" key="1">
    <citation type="journal article" date="2017" name="Nature">
        <title>Asgard archaea illuminate the origin of eukaryotic cellular complexity.</title>
        <authorList>
            <person name="Zaremba-Niedzwiedzka K."/>
            <person name="Caceres E.F."/>
            <person name="Saw J.H."/>
            <person name="Backstrom D."/>
            <person name="Juzokaite L."/>
            <person name="Vancaester E."/>
            <person name="Seitz K.W."/>
            <person name="Anantharaman K."/>
            <person name="Starnawski P."/>
            <person name="Kjeldsen K.U."/>
            <person name="Scott M.B."/>
            <person name="Nunoura T."/>
            <person name="Banfield J.F."/>
            <person name="Schramm A."/>
            <person name="Baker B.J."/>
            <person name="Spang A."/>
            <person name="Ettema T.J.G."/>
        </authorList>
    </citation>
    <scope>NUCLEOTIDE SEQUENCE</scope>
    <source>
        <strain evidence="1">LCB_4</strain>
    </source>
</reference>